<gene>
    <name evidence="2" type="ORF">DDR56_05780</name>
    <name evidence="3" type="ORF">JDS37_12180</name>
</gene>
<dbReference type="InterPro" id="IPR053167">
    <property type="entry name" value="Spore_coat_component"/>
</dbReference>
<keyword evidence="5" id="KW-1185">Reference proteome</keyword>
<dbReference type="EMBL" id="QDKN01000002">
    <property type="protein sequence ID" value="NPT30084.1"/>
    <property type="molecule type" value="Genomic_DNA"/>
</dbReference>
<organism evidence="3 4">
    <name type="scientific">Vreelandella venusta</name>
    <dbReference type="NCBI Taxonomy" id="44935"/>
    <lineage>
        <taxon>Bacteria</taxon>
        <taxon>Pseudomonadati</taxon>
        <taxon>Pseudomonadota</taxon>
        <taxon>Gammaproteobacteria</taxon>
        <taxon>Oceanospirillales</taxon>
        <taxon>Halomonadaceae</taxon>
        <taxon>Vreelandella</taxon>
    </lineage>
</organism>
<dbReference type="PANTHER" id="PTHR37089:SF4">
    <property type="entry name" value="EXPORTED PROTEIN"/>
    <property type="match status" value="1"/>
</dbReference>
<dbReference type="SMART" id="SM00972">
    <property type="entry name" value="SCPU"/>
    <property type="match status" value="1"/>
</dbReference>
<dbReference type="InterPro" id="IPR007893">
    <property type="entry name" value="Spore_coat_U/FanG"/>
</dbReference>
<dbReference type="Proteomes" id="UP000663479">
    <property type="component" value="Chromosome"/>
</dbReference>
<feature type="domain" description="Spore coat protein U/FanG" evidence="1">
    <location>
        <begin position="47"/>
        <end position="192"/>
    </location>
</feature>
<sequence>MLTSSYSRTSYSQTNYSRTSHSRITGLSTVIAALTFSSAPLEAQTVTGTIDASITLEDACSINNEEGSAVDFGSLAFGTHSALFDESDAQVAGAGGISVLCSPGVAPTFTLLSGLHDNQASPAVHAMQDTAETAFVGYTLYTDSARTTALAVNDTIVLSAFANTPQAIDLYGRAFGDPGNLPAGTYEDTLNVELSW</sequence>
<dbReference type="AlphaFoldDB" id="A0AAP9ZBJ7"/>
<keyword evidence="3" id="KW-0167">Capsid protein</keyword>
<evidence type="ECO:0000313" key="2">
    <source>
        <dbReference type="EMBL" id="NPT30084.1"/>
    </source>
</evidence>
<evidence type="ECO:0000313" key="3">
    <source>
        <dbReference type="EMBL" id="QRL02073.1"/>
    </source>
</evidence>
<keyword evidence="3" id="KW-0946">Virion</keyword>
<dbReference type="Proteomes" id="UP001318401">
    <property type="component" value="Unassembled WGS sequence"/>
</dbReference>
<proteinExistence type="predicted"/>
<reference evidence="2 5" key="1">
    <citation type="submission" date="2018-04" db="EMBL/GenBank/DDBJ databases">
        <authorList>
            <person name="Li G."/>
            <person name="Du W."/>
            <person name="Bai Y."/>
        </authorList>
    </citation>
    <scope>NUCLEOTIDE SEQUENCE [LARGE SCALE GENOMIC DNA]</scope>
    <source>
        <strain evidence="2 5">YYYZ-3</strain>
    </source>
</reference>
<dbReference type="KEGG" id="hvn:EI420_13340"/>
<protein>
    <submittedName>
        <fullName evidence="2 3">Spore coat protein</fullName>
    </submittedName>
</protein>
<dbReference type="RefSeq" id="WP_125749746.1">
    <property type="nucleotide sequence ID" value="NZ_BJUL01000005.1"/>
</dbReference>
<evidence type="ECO:0000313" key="5">
    <source>
        <dbReference type="Proteomes" id="UP001318401"/>
    </source>
</evidence>
<evidence type="ECO:0000313" key="4">
    <source>
        <dbReference type="Proteomes" id="UP000663479"/>
    </source>
</evidence>
<evidence type="ECO:0000259" key="1">
    <source>
        <dbReference type="Pfam" id="PF05229"/>
    </source>
</evidence>
<dbReference type="EMBL" id="CP066539">
    <property type="protein sequence ID" value="QRL02073.1"/>
    <property type="molecule type" value="Genomic_DNA"/>
</dbReference>
<accession>A0AAP9ZBJ7</accession>
<dbReference type="PANTHER" id="PTHR37089">
    <property type="entry name" value="PROTEIN U-RELATED"/>
    <property type="match status" value="1"/>
</dbReference>
<dbReference type="Pfam" id="PF05229">
    <property type="entry name" value="SCPU"/>
    <property type="match status" value="1"/>
</dbReference>
<name>A0AAP9ZBJ7_9GAMM</name>
<reference evidence="3" key="2">
    <citation type="submission" date="2020-12" db="EMBL/GenBank/DDBJ databases">
        <title>Genome reconstruction of Halomonas venusta strain DSM 4743.</title>
        <authorList>
            <person name="Aguirre-Garrido J.F."/>
            <person name="Hernandez-Soto L.M."/>
            <person name="Martinez-Abarca F."/>
        </authorList>
    </citation>
    <scope>NUCLEOTIDE SEQUENCE</scope>
    <source>
        <strain evidence="3">4743</strain>
    </source>
</reference>